<dbReference type="PROSITE" id="PS00018">
    <property type="entry name" value="EF_HAND_1"/>
    <property type="match status" value="1"/>
</dbReference>
<keyword evidence="1" id="KW-0732">Signal</keyword>
<dbReference type="InterPro" id="IPR018247">
    <property type="entry name" value="EF_Hand_1_Ca_BS"/>
</dbReference>
<comment type="caution">
    <text evidence="2">The sequence shown here is derived from an EMBL/GenBank/DDBJ whole genome shotgun (WGS) entry which is preliminary data.</text>
</comment>
<evidence type="ECO:0000256" key="1">
    <source>
        <dbReference type="ARBA" id="ARBA00022729"/>
    </source>
</evidence>
<keyword evidence="3" id="KW-1185">Reference proteome</keyword>
<dbReference type="Pfam" id="PF12951">
    <property type="entry name" value="PATR"/>
    <property type="match status" value="3"/>
</dbReference>
<evidence type="ECO:0000313" key="2">
    <source>
        <dbReference type="EMBL" id="MCW1913163.1"/>
    </source>
</evidence>
<dbReference type="EMBL" id="JAPDDR010000003">
    <property type="protein sequence ID" value="MCW1913163.1"/>
    <property type="molecule type" value="Genomic_DNA"/>
</dbReference>
<protein>
    <submittedName>
        <fullName evidence="2">Autotransporter-associated beta strand repeat-containing protein</fullName>
    </submittedName>
</protein>
<dbReference type="RefSeq" id="WP_264512340.1">
    <property type="nucleotide sequence ID" value="NZ_JAPDDR010000003.1"/>
</dbReference>
<dbReference type="Proteomes" id="UP001165653">
    <property type="component" value="Unassembled WGS sequence"/>
</dbReference>
<name>A0ABT3FZZ2_9BACT</name>
<dbReference type="InterPro" id="IPR011050">
    <property type="entry name" value="Pectin_lyase_fold/virulence"/>
</dbReference>
<organism evidence="2 3">
    <name type="scientific">Luteolibacter rhizosphaerae</name>
    <dbReference type="NCBI Taxonomy" id="2989719"/>
    <lineage>
        <taxon>Bacteria</taxon>
        <taxon>Pseudomonadati</taxon>
        <taxon>Verrucomicrobiota</taxon>
        <taxon>Verrucomicrobiia</taxon>
        <taxon>Verrucomicrobiales</taxon>
        <taxon>Verrucomicrobiaceae</taxon>
        <taxon>Luteolibacter</taxon>
    </lineage>
</organism>
<gene>
    <name evidence="2" type="ORF">OJ996_06250</name>
</gene>
<reference evidence="2" key="1">
    <citation type="submission" date="2022-10" db="EMBL/GenBank/DDBJ databases">
        <title>Luteolibacter sp. GHJ8, whole genome shotgun sequencing project.</title>
        <authorList>
            <person name="Zhao G."/>
            <person name="Shen L."/>
        </authorList>
    </citation>
    <scope>NUCLEOTIDE SEQUENCE</scope>
    <source>
        <strain evidence="2">GHJ8</strain>
    </source>
</reference>
<proteinExistence type="predicted"/>
<accession>A0ABT3FZZ2</accession>
<evidence type="ECO:0000313" key="3">
    <source>
        <dbReference type="Proteomes" id="UP001165653"/>
    </source>
</evidence>
<sequence>MNIRTEDPTTRTSLISTAVRNSCYFAGILAGSSLLPAALGADIQWTGTTGTWTNTANWSTGTIPGPDDFAWVGNGGTVQIAPGDPIWTTQDFRTGAGGAAGTMDQTGGLVNITSWFRMGVDPGSTGTYNMSGGVLNIRNARLNLGEKGAGVLNMTGGLIVHGNGQLIAGNRDNGAESGPTATGVINQSGGTFTNESEVWIGFGVNGDNTDFGTFNLTGGTFNVRRWFVMGRTGGEGVLNVSGANTLVAKSGEDGHMILGDVAGGNNPKGTVNQNGGTVQLGSECWIGQTATATGIYNLNSGTILANNWFSSGRAGGTGTFNMSGGNLVKTGGGSISIGGGGGASDGTWNHSGGLIEVREGSVFVGENGSGIGRYTLSDTAELRATNLVVSQSETVDGVLTLNGGTARVARIFRAATDPLALGTANFNGSQIIATSDQANFISGLTTADVQAGGLLVNSDTYTLGTPQLFTGSGGITKSGLGVLTINAPWDPTGASAVTGGVLGINSGTFSGASLTLSNSAAITGDNSVIAAPLTVAASGGTILHSTAYFNPIEFGNLTLNGPTNLDFSDAALAPGTYTVATYTGTLTGGGNLKQTRPGSISLATAGEINVTVGAVRNLTWTGATNSNWDIFSTANFNDGVGAVAFGQGDSLSLGDSVGATPITVSGAVRPAALTVNNSAGNTVTINTAHVNSTITGTVALAKQGDGKALLDIDATLSSTSSVAITGGELQVGNGGTTGSLGLAPISNSGVLHINLNRDRIFTNAITGSGTGSFVKSGTGNVTLTGAFSNPGTTTVNGGRLTLISPAVPAGAGAAGTGTTIGAGAEMDIRVTANTEYFSVLNGSGKLIKTGGSELFLNGDNTNFTGDIEVSRGGGNSLNIRHVNALGSTSGKTVVRGLNGTGGQHLNIRNLGGVGPYTVAEPLELRASAFGRAGFTHEGGSQTLNYTGPIGVYSTGRSAVNIRNFNATSTLNLQGDITGTMGGATLFVRGSSGPINITGGIDISDDAELLFTEGVRVRIGAAGKNYKNFRTSVVNNSQVRLLRDDTLPIEQPVNIGEGASNNVSKLILGENAAPIVQTVSGLTVGNTFAGSAIVGGATTNSTLTVNTPGNFNYTLPFGGAAANENNLNIVKSGRGTLTLSGAVASTHTGTTTVNGGTLLVNTSMTTSPLTVQAGGTVGGNGTTGVLAASGTTGNTANIAPGNNAVGTLTVNGGTTLGADSAINWQLSGWSGAAGTGYDTIGSAAGVNITATAANPVRIHVTPTALAGFVEENRSFTLISTTAGVTGFAANKFVFDAPGFTGTGSFSARVDGNNLVIDYTIAPPANNYTSWAATNGVTGGPAGDSDGDGIVNLLEYALNLNPAGYDANTGTFNAGTNTITFSKRAEAVTNGDLTYAIETSSTMLPGSWSPATPTTDTPTEISYTLPTGQGRIFARLQVTQNTP</sequence>
<dbReference type="SUPFAM" id="SSF51126">
    <property type="entry name" value="Pectin lyase-like"/>
    <property type="match status" value="1"/>
</dbReference>
<dbReference type="NCBIfam" id="TIGR02601">
    <property type="entry name" value="autotrns_rpt"/>
    <property type="match status" value="1"/>
</dbReference>
<dbReference type="InterPro" id="IPR013425">
    <property type="entry name" value="Autotrns_rpt"/>
</dbReference>